<feature type="transmembrane region" description="Helical" evidence="1">
    <location>
        <begin position="149"/>
        <end position="169"/>
    </location>
</feature>
<dbReference type="NCBIfam" id="TIGR00254">
    <property type="entry name" value="GGDEF"/>
    <property type="match status" value="1"/>
</dbReference>
<proteinExistence type="predicted"/>
<name>A0A418VAM2_9DEIO</name>
<dbReference type="OrthoDB" id="23692at2"/>
<keyword evidence="1" id="KW-0472">Membrane</keyword>
<reference evidence="3 4" key="1">
    <citation type="submission" date="2018-09" db="EMBL/GenBank/DDBJ databases">
        <authorList>
            <person name="Zhu H."/>
        </authorList>
    </citation>
    <scope>NUCLEOTIDE SEQUENCE [LARGE SCALE GENOMIC DNA]</scope>
    <source>
        <strain evidence="3 4">K2S05-167</strain>
    </source>
</reference>
<dbReference type="Gene3D" id="3.30.70.270">
    <property type="match status" value="1"/>
</dbReference>
<protein>
    <submittedName>
        <fullName evidence="3">GGDEF domain-containing protein</fullName>
    </submittedName>
</protein>
<dbReference type="InterPro" id="IPR029787">
    <property type="entry name" value="Nucleotide_cyclase"/>
</dbReference>
<feature type="transmembrane region" description="Helical" evidence="1">
    <location>
        <begin position="67"/>
        <end position="84"/>
    </location>
</feature>
<dbReference type="PANTHER" id="PTHR45138">
    <property type="entry name" value="REGULATORY COMPONENTS OF SENSORY TRANSDUCTION SYSTEM"/>
    <property type="match status" value="1"/>
</dbReference>
<feature type="transmembrane region" description="Helical" evidence="1">
    <location>
        <begin position="96"/>
        <end position="114"/>
    </location>
</feature>
<dbReference type="InterPro" id="IPR000160">
    <property type="entry name" value="GGDEF_dom"/>
</dbReference>
<dbReference type="GO" id="GO:0052621">
    <property type="term" value="F:diguanylate cyclase activity"/>
    <property type="evidence" value="ECO:0007669"/>
    <property type="project" value="TreeGrafter"/>
</dbReference>
<dbReference type="PANTHER" id="PTHR45138:SF9">
    <property type="entry name" value="DIGUANYLATE CYCLASE DGCM-RELATED"/>
    <property type="match status" value="1"/>
</dbReference>
<dbReference type="FunFam" id="3.30.70.270:FF:000001">
    <property type="entry name" value="Diguanylate cyclase domain protein"/>
    <property type="match status" value="1"/>
</dbReference>
<keyword evidence="1" id="KW-0812">Transmembrane</keyword>
<comment type="caution">
    <text evidence="3">The sequence shown here is derived from an EMBL/GenBank/DDBJ whole genome shotgun (WGS) entry which is preliminary data.</text>
</comment>
<dbReference type="RefSeq" id="WP_119765850.1">
    <property type="nucleotide sequence ID" value="NZ_QYUJ01000014.1"/>
</dbReference>
<keyword evidence="1" id="KW-1133">Transmembrane helix</keyword>
<dbReference type="SUPFAM" id="SSF55073">
    <property type="entry name" value="Nucleotide cyclase"/>
    <property type="match status" value="1"/>
</dbReference>
<dbReference type="InterPro" id="IPR050469">
    <property type="entry name" value="Diguanylate_Cyclase"/>
</dbReference>
<evidence type="ECO:0000313" key="4">
    <source>
        <dbReference type="Proteomes" id="UP000286287"/>
    </source>
</evidence>
<feature type="domain" description="GGDEF" evidence="2">
    <location>
        <begin position="245"/>
        <end position="374"/>
    </location>
</feature>
<feature type="transmembrane region" description="Helical" evidence="1">
    <location>
        <begin position="120"/>
        <end position="142"/>
    </location>
</feature>
<dbReference type="InterPro" id="IPR043128">
    <property type="entry name" value="Rev_trsase/Diguanyl_cyclase"/>
</dbReference>
<dbReference type="Pfam" id="PF00990">
    <property type="entry name" value="GGDEF"/>
    <property type="match status" value="1"/>
</dbReference>
<sequence length="396" mass="44096">MSADLPSQHSENAHRWFWLPEDPHTAPDIMDALRRRLYIFSLLCGLPVVLLVWLLEFQNATHNPAFNLLYPALLIVLLGTLYWLKSNRPLPPIERTMYVANAITFTVQFLTIRSTPSSEVILLLVTAYLLLLANTTIGYLMFGTRLAGYLNLGTFTLSTVLCSVILTQAHPAALMISATRLQLSVAALLVLIHSLSWYRSIYTRIYSERLQMQLELYTDPLTELPNRRAAYRAIEHLLIEAGNGTSGSIILLDIDHFKRVNDQYGHPTGDSVLQHFAHLLRSSARVQDTPSRWGGEEFLIVLPATTLSQATALAQRIRQTLNTTEHDTVGRVTASCGVTTLHSGDDLSRLVTRADEALYRAKANGRNQVVTSQDALSTALEGHYLPPATSVNEPVT</sequence>
<accession>A0A418VAM2</accession>
<evidence type="ECO:0000256" key="1">
    <source>
        <dbReference type="SAM" id="Phobius"/>
    </source>
</evidence>
<feature type="transmembrane region" description="Helical" evidence="1">
    <location>
        <begin position="181"/>
        <end position="202"/>
    </location>
</feature>
<dbReference type="SMART" id="SM00267">
    <property type="entry name" value="GGDEF"/>
    <property type="match status" value="1"/>
</dbReference>
<evidence type="ECO:0000313" key="3">
    <source>
        <dbReference type="EMBL" id="RJF73117.1"/>
    </source>
</evidence>
<dbReference type="Proteomes" id="UP000286287">
    <property type="component" value="Unassembled WGS sequence"/>
</dbReference>
<dbReference type="PROSITE" id="PS50887">
    <property type="entry name" value="GGDEF"/>
    <property type="match status" value="1"/>
</dbReference>
<dbReference type="EMBL" id="QYUJ01000014">
    <property type="protein sequence ID" value="RJF73117.1"/>
    <property type="molecule type" value="Genomic_DNA"/>
</dbReference>
<dbReference type="AlphaFoldDB" id="A0A418VAM2"/>
<keyword evidence="4" id="KW-1185">Reference proteome</keyword>
<organism evidence="3 4">
    <name type="scientific">Deinococcus cavernae</name>
    <dbReference type="NCBI Taxonomy" id="2320857"/>
    <lineage>
        <taxon>Bacteria</taxon>
        <taxon>Thermotogati</taxon>
        <taxon>Deinococcota</taxon>
        <taxon>Deinococci</taxon>
        <taxon>Deinococcales</taxon>
        <taxon>Deinococcaceae</taxon>
        <taxon>Deinococcus</taxon>
    </lineage>
</organism>
<evidence type="ECO:0000259" key="2">
    <source>
        <dbReference type="PROSITE" id="PS50887"/>
    </source>
</evidence>
<feature type="transmembrane region" description="Helical" evidence="1">
    <location>
        <begin position="37"/>
        <end position="55"/>
    </location>
</feature>
<gene>
    <name evidence="3" type="ORF">D3875_17760</name>
</gene>
<dbReference type="CDD" id="cd01949">
    <property type="entry name" value="GGDEF"/>
    <property type="match status" value="1"/>
</dbReference>